<name>A0A1R1PYX6_ZANCU</name>
<feature type="compositionally biased region" description="Basic and acidic residues" evidence="1">
    <location>
        <begin position="173"/>
        <end position="242"/>
    </location>
</feature>
<dbReference type="SUPFAM" id="SSF53335">
    <property type="entry name" value="S-adenosyl-L-methionine-dependent methyltransferases"/>
    <property type="match status" value="1"/>
</dbReference>
<comment type="caution">
    <text evidence="3">The sequence shown here is derived from an EMBL/GenBank/DDBJ whole genome shotgun (WGS) entry which is preliminary data.</text>
</comment>
<accession>A0A1R1PYX6</accession>
<feature type="domain" description="DOT1" evidence="2">
    <location>
        <begin position="375"/>
        <end position="417"/>
    </location>
</feature>
<evidence type="ECO:0000313" key="4">
    <source>
        <dbReference type="Proteomes" id="UP000188320"/>
    </source>
</evidence>
<evidence type="ECO:0000259" key="2">
    <source>
        <dbReference type="Pfam" id="PF08123"/>
    </source>
</evidence>
<organism evidence="3 4">
    <name type="scientific">Zancudomyces culisetae</name>
    <name type="common">Gut fungus</name>
    <name type="synonym">Smittium culisetae</name>
    <dbReference type="NCBI Taxonomy" id="1213189"/>
    <lineage>
        <taxon>Eukaryota</taxon>
        <taxon>Fungi</taxon>
        <taxon>Fungi incertae sedis</taxon>
        <taxon>Zoopagomycota</taxon>
        <taxon>Kickxellomycotina</taxon>
        <taxon>Harpellomycetes</taxon>
        <taxon>Harpellales</taxon>
        <taxon>Legeriomycetaceae</taxon>
        <taxon>Zancudomyces</taxon>
    </lineage>
</organism>
<dbReference type="OrthoDB" id="443402at2759"/>
<keyword evidence="3" id="KW-0489">Methyltransferase</keyword>
<dbReference type="Pfam" id="PF08123">
    <property type="entry name" value="DOT1"/>
    <property type="match status" value="1"/>
</dbReference>
<dbReference type="Gene3D" id="3.40.50.150">
    <property type="entry name" value="Vaccinia Virus protein VP39"/>
    <property type="match status" value="1"/>
</dbReference>
<sequence length="456" mass="52330">MQKNNAPTVKYKVIERVIIKKKGAAGKGENGERIVITKNNILAESKPPKLVSPPLSLSLLERRALPSKTTNSHDSKNGRNNNGVTNSLYRNIESRANSVYTEKERRRYISDGGMVERARSEGKIRSDQSRMRKETGKVIYSSSDEEDANSHAQTKHTAVTNGGANEGVKVRRQYRETSTENTEDEWKTKKNVENRDKLGNNSRDDIGRDRSKDNGVKRGAGHQERRNIEEKKIRVEERNKVGDRKKKRVKSECIKKMEKEFQSKDELHEPVSSASYVLDSKTKYAKCKSQAQENMHFFINFDTKDLEENEDYFPEMSVVRLGYVQKDRYEKYSLLVPKECLVGPKISQEYNPISDLIYTVRIVGEMMDEENEEYLGCGIGNVVIQVALQAGCTSYGVEIMNIPARLAISLSMEYRLRTFLSISRTKRWNQNHFSKAIYSSQTQQPNLWFTSQHPFC</sequence>
<dbReference type="AlphaFoldDB" id="A0A1R1PYX6"/>
<dbReference type="InterPro" id="IPR025789">
    <property type="entry name" value="DOT1_dom"/>
</dbReference>
<feature type="region of interest" description="Disordered" evidence="1">
    <location>
        <begin position="65"/>
        <end position="86"/>
    </location>
</feature>
<keyword evidence="4" id="KW-1185">Reference proteome</keyword>
<feature type="compositionally biased region" description="Polar residues" evidence="1">
    <location>
        <begin position="150"/>
        <end position="163"/>
    </location>
</feature>
<feature type="region of interest" description="Disordered" evidence="1">
    <location>
        <begin position="116"/>
        <end position="135"/>
    </location>
</feature>
<protein>
    <submittedName>
        <fullName evidence="3">Histone-lysine N-methyltransferase, H3 lysine-79 specific</fullName>
    </submittedName>
</protein>
<keyword evidence="3" id="KW-0808">Transferase</keyword>
<evidence type="ECO:0000256" key="1">
    <source>
        <dbReference type="SAM" id="MobiDB-lite"/>
    </source>
</evidence>
<dbReference type="GO" id="GO:0031151">
    <property type="term" value="F:histone H3K79 methyltransferase activity"/>
    <property type="evidence" value="ECO:0007669"/>
    <property type="project" value="InterPro"/>
</dbReference>
<dbReference type="Gene3D" id="1.10.260.170">
    <property type="match status" value="1"/>
</dbReference>
<dbReference type="InterPro" id="IPR029063">
    <property type="entry name" value="SAM-dependent_MTases_sf"/>
</dbReference>
<feature type="region of interest" description="Disordered" evidence="1">
    <location>
        <begin position="140"/>
        <end position="245"/>
    </location>
</feature>
<dbReference type="Proteomes" id="UP000188320">
    <property type="component" value="Unassembled WGS sequence"/>
</dbReference>
<evidence type="ECO:0000313" key="3">
    <source>
        <dbReference type="EMBL" id="OMH86139.1"/>
    </source>
</evidence>
<dbReference type="EMBL" id="LSSK01000015">
    <property type="protein sequence ID" value="OMH86139.1"/>
    <property type="molecule type" value="Genomic_DNA"/>
</dbReference>
<dbReference type="GO" id="GO:0032259">
    <property type="term" value="P:methylation"/>
    <property type="evidence" value="ECO:0007669"/>
    <property type="project" value="UniProtKB-KW"/>
</dbReference>
<gene>
    <name evidence="3" type="ORF">AX774_g303</name>
</gene>
<proteinExistence type="predicted"/>
<reference evidence="4" key="1">
    <citation type="submission" date="2017-01" db="EMBL/GenBank/DDBJ databases">
        <authorList>
            <person name="Wang Y."/>
            <person name="White M."/>
            <person name="Kvist S."/>
            <person name="Moncalvo J.-M."/>
        </authorList>
    </citation>
    <scope>NUCLEOTIDE SEQUENCE [LARGE SCALE GENOMIC DNA]</scope>
    <source>
        <strain evidence="4">COL-18-3</strain>
    </source>
</reference>